<comment type="caution">
    <text evidence="1">The sequence shown here is derived from an EMBL/GenBank/DDBJ whole genome shotgun (WGS) entry which is preliminary data.</text>
</comment>
<reference evidence="1" key="1">
    <citation type="submission" date="2022-08" db="EMBL/GenBank/DDBJ databases">
        <title>Genome Sequence of Pycnoporus sanguineus.</title>
        <authorList>
            <person name="Buettner E."/>
        </authorList>
    </citation>
    <scope>NUCLEOTIDE SEQUENCE</scope>
    <source>
        <strain evidence="1">CG-C14</strain>
    </source>
</reference>
<proteinExistence type="predicted"/>
<evidence type="ECO:0000313" key="1">
    <source>
        <dbReference type="EMBL" id="KAJ3019133.1"/>
    </source>
</evidence>
<evidence type="ECO:0000313" key="2">
    <source>
        <dbReference type="Proteomes" id="UP001144978"/>
    </source>
</evidence>
<organism evidence="1 2">
    <name type="scientific">Trametes sanguinea</name>
    <dbReference type="NCBI Taxonomy" id="158606"/>
    <lineage>
        <taxon>Eukaryota</taxon>
        <taxon>Fungi</taxon>
        <taxon>Dikarya</taxon>
        <taxon>Basidiomycota</taxon>
        <taxon>Agaricomycotina</taxon>
        <taxon>Agaricomycetes</taxon>
        <taxon>Polyporales</taxon>
        <taxon>Polyporaceae</taxon>
        <taxon>Trametes</taxon>
    </lineage>
</organism>
<name>A0ACC1Q9Y8_9APHY</name>
<protein>
    <submittedName>
        <fullName evidence="1">Uncharacterized protein</fullName>
    </submittedName>
</protein>
<dbReference type="Proteomes" id="UP001144978">
    <property type="component" value="Unassembled WGS sequence"/>
</dbReference>
<accession>A0ACC1Q9Y8</accession>
<gene>
    <name evidence="1" type="ORF">NUW54_g164</name>
</gene>
<dbReference type="EMBL" id="JANSHE010000019">
    <property type="protein sequence ID" value="KAJ3019133.1"/>
    <property type="molecule type" value="Genomic_DNA"/>
</dbReference>
<sequence>MVGQVGCPSLLSKVDIHHTTCLIETGKADTATKVHAAIKDTFLKGVSVQIICHALKKAGMKAVMKRKWPFLSKLHRTKRYTFALSKKDWTVEDWKRVVWSDETEINRVRSDGRKWVWKKKGEELKDQLFKGTLKHGSGSLMFWGCFGWQGTGHSCKINGKIDADFYDYNVDDVIFQQDNDPKHTKQEGQMVLHKAQNRALKQRLATYTHPPMSRRELWERVQMK</sequence>
<keyword evidence="2" id="KW-1185">Reference proteome</keyword>